<evidence type="ECO:0000256" key="1">
    <source>
        <dbReference type="SAM" id="MobiDB-lite"/>
    </source>
</evidence>
<feature type="compositionally biased region" description="Basic and acidic residues" evidence="1">
    <location>
        <begin position="454"/>
        <end position="469"/>
    </location>
</feature>
<evidence type="ECO:0000259" key="3">
    <source>
        <dbReference type="Pfam" id="PF00149"/>
    </source>
</evidence>
<feature type="signal peptide" evidence="2">
    <location>
        <begin position="1"/>
        <end position="24"/>
    </location>
</feature>
<accession>A0A7S3V6W9</accession>
<gene>
    <name evidence="4" type="ORF">CDEB00056_LOCUS6134</name>
</gene>
<dbReference type="PANTHER" id="PTHR46546">
    <property type="entry name" value="SHEWANELLA-LIKE PROTEIN PHOSPHATASE 1"/>
    <property type="match status" value="1"/>
</dbReference>
<reference evidence="4" key="1">
    <citation type="submission" date="2021-01" db="EMBL/GenBank/DDBJ databases">
        <authorList>
            <person name="Corre E."/>
            <person name="Pelletier E."/>
            <person name="Niang G."/>
            <person name="Scheremetjew M."/>
            <person name="Finn R."/>
            <person name="Kale V."/>
            <person name="Holt S."/>
            <person name="Cochrane G."/>
            <person name="Meng A."/>
            <person name="Brown T."/>
            <person name="Cohen L."/>
        </authorList>
    </citation>
    <scope>NUCLEOTIDE SEQUENCE</scope>
    <source>
        <strain evidence="4">MM31A-1</strain>
    </source>
</reference>
<dbReference type="Gene3D" id="3.60.21.10">
    <property type="match status" value="1"/>
</dbReference>
<dbReference type="GO" id="GO:0016787">
    <property type="term" value="F:hydrolase activity"/>
    <property type="evidence" value="ECO:0007669"/>
    <property type="project" value="InterPro"/>
</dbReference>
<evidence type="ECO:0000313" key="4">
    <source>
        <dbReference type="EMBL" id="CAE0461293.1"/>
    </source>
</evidence>
<protein>
    <recommendedName>
        <fullName evidence="3">Calcineurin-like phosphoesterase domain-containing protein</fullName>
    </recommendedName>
</protein>
<evidence type="ECO:0000256" key="2">
    <source>
        <dbReference type="SAM" id="SignalP"/>
    </source>
</evidence>
<proteinExistence type="predicted"/>
<dbReference type="InterPro" id="IPR029052">
    <property type="entry name" value="Metallo-depent_PP-like"/>
</dbReference>
<organism evidence="4">
    <name type="scientific">Chaetoceros debilis</name>
    <dbReference type="NCBI Taxonomy" id="122233"/>
    <lineage>
        <taxon>Eukaryota</taxon>
        <taxon>Sar</taxon>
        <taxon>Stramenopiles</taxon>
        <taxon>Ochrophyta</taxon>
        <taxon>Bacillariophyta</taxon>
        <taxon>Coscinodiscophyceae</taxon>
        <taxon>Chaetocerotophycidae</taxon>
        <taxon>Chaetocerotales</taxon>
        <taxon>Chaetocerotaceae</taxon>
        <taxon>Chaetoceros</taxon>
    </lineage>
</organism>
<keyword evidence="2" id="KW-0732">Signal</keyword>
<name>A0A7S3V6W9_9STRA</name>
<dbReference type="PANTHER" id="PTHR46546:SF4">
    <property type="entry name" value="SHEWANELLA-LIKE PROTEIN PHOSPHATASE 1"/>
    <property type="match status" value="1"/>
</dbReference>
<feature type="domain" description="Calcineurin-like phosphoesterase" evidence="3">
    <location>
        <begin position="35"/>
        <end position="203"/>
    </location>
</feature>
<dbReference type="AlphaFoldDB" id="A0A7S3V6W9"/>
<dbReference type="SUPFAM" id="SSF56300">
    <property type="entry name" value="Metallo-dependent phosphatases"/>
    <property type="match status" value="1"/>
</dbReference>
<feature type="region of interest" description="Disordered" evidence="1">
    <location>
        <begin position="445"/>
        <end position="469"/>
    </location>
</feature>
<dbReference type="EMBL" id="HBIO01008074">
    <property type="protein sequence ID" value="CAE0461293.1"/>
    <property type="molecule type" value="Transcribed_RNA"/>
</dbReference>
<sequence length="469" mass="52429">MIAQSSKGLLALILIQLQFLLVSALRQLGTNLTSIHFIGDLHADVGCAKQWVEKTKLVDLTSTPYQWIGDPEHDAMVFLGDYVDKGSASAGVLYFVRELQETFPDNVVTILGNHDVFLVLDTSLSFNATNPYPLSAPFYDYAYSFMHPEEYLESEWVQNREDDEEIYEALSSALQFVYDKGLQGSVHLCAPSCTTSDQVDLFTNISPFKEDEELRKKAQARLGTWRAEYAQGLFDSGLLSWLTKQPLVAVVADAIVVHGGLSTRLVDYMESTAQNSGPDVTTADALNNLTNLPFQNFYKEHLEKVDGANAIEERLKGNYALELIMDMIQDRGYFDPNSGCDNVNSVIQKISNDAMDINRIVVGHTPHDFAMDLCGGKLLASDSSLSRSFRAYGNLYCPLSNERSKYKIEKSFSCGAEQNDYCEGSISKMMRANPEEPWPHSMKIMTFDEMEGDSSNKDDRSSSDKKDEL</sequence>
<dbReference type="InterPro" id="IPR004843">
    <property type="entry name" value="Calcineurin-like_PHP"/>
</dbReference>
<dbReference type="Pfam" id="PF00149">
    <property type="entry name" value="Metallophos"/>
    <property type="match status" value="1"/>
</dbReference>
<feature type="chain" id="PRO_5031469732" description="Calcineurin-like phosphoesterase domain-containing protein" evidence="2">
    <location>
        <begin position="25"/>
        <end position="469"/>
    </location>
</feature>